<protein>
    <submittedName>
        <fullName evidence="1">Gag protease polyprotein</fullName>
    </submittedName>
</protein>
<evidence type="ECO:0000313" key="2">
    <source>
        <dbReference type="Proteomes" id="UP000325315"/>
    </source>
</evidence>
<proteinExistence type="predicted"/>
<gene>
    <name evidence="1" type="ORF">EPI10_005230</name>
</gene>
<dbReference type="PANTHER" id="PTHR45835:SF99">
    <property type="entry name" value="CHROMO DOMAIN-CONTAINING PROTEIN-RELATED"/>
    <property type="match status" value="1"/>
</dbReference>
<dbReference type="OrthoDB" id="1732603at2759"/>
<keyword evidence="2" id="KW-1185">Reference proteome</keyword>
<dbReference type="InterPro" id="IPR036397">
    <property type="entry name" value="RNaseH_sf"/>
</dbReference>
<name>A0A5B6WQE0_9ROSI</name>
<reference evidence="2" key="1">
    <citation type="journal article" date="2019" name="Plant Biotechnol. J.">
        <title>Genome sequencing of the Australian wild diploid species Gossypium australe highlights disease resistance and delayed gland morphogenesis.</title>
        <authorList>
            <person name="Cai Y."/>
            <person name="Cai X."/>
            <person name="Wang Q."/>
            <person name="Wang P."/>
            <person name="Zhang Y."/>
            <person name="Cai C."/>
            <person name="Xu Y."/>
            <person name="Wang K."/>
            <person name="Zhou Z."/>
            <person name="Wang C."/>
            <person name="Geng S."/>
            <person name="Li B."/>
            <person name="Dong Q."/>
            <person name="Hou Y."/>
            <person name="Wang H."/>
            <person name="Ai P."/>
            <person name="Liu Z."/>
            <person name="Yi F."/>
            <person name="Sun M."/>
            <person name="An G."/>
            <person name="Cheng J."/>
            <person name="Zhang Y."/>
            <person name="Shi Q."/>
            <person name="Xie Y."/>
            <person name="Shi X."/>
            <person name="Chang Y."/>
            <person name="Huang F."/>
            <person name="Chen Y."/>
            <person name="Hong S."/>
            <person name="Mi L."/>
            <person name="Sun Q."/>
            <person name="Zhang L."/>
            <person name="Zhou B."/>
            <person name="Peng R."/>
            <person name="Zhang X."/>
            <person name="Liu F."/>
        </authorList>
    </citation>
    <scope>NUCLEOTIDE SEQUENCE [LARGE SCALE GENOMIC DNA]</scope>
    <source>
        <strain evidence="2">cv. PA1801</strain>
    </source>
</reference>
<dbReference type="Proteomes" id="UP000325315">
    <property type="component" value="Unassembled WGS sequence"/>
</dbReference>
<dbReference type="AlphaFoldDB" id="A0A5B6WQE0"/>
<organism evidence="1 2">
    <name type="scientific">Gossypium australe</name>
    <dbReference type="NCBI Taxonomy" id="47621"/>
    <lineage>
        <taxon>Eukaryota</taxon>
        <taxon>Viridiplantae</taxon>
        <taxon>Streptophyta</taxon>
        <taxon>Embryophyta</taxon>
        <taxon>Tracheophyta</taxon>
        <taxon>Spermatophyta</taxon>
        <taxon>Magnoliopsida</taxon>
        <taxon>eudicotyledons</taxon>
        <taxon>Gunneridae</taxon>
        <taxon>Pentapetalae</taxon>
        <taxon>rosids</taxon>
        <taxon>malvids</taxon>
        <taxon>Malvales</taxon>
        <taxon>Malvaceae</taxon>
        <taxon>Malvoideae</taxon>
        <taxon>Gossypium</taxon>
    </lineage>
</organism>
<dbReference type="EMBL" id="SMMG02000002">
    <property type="protein sequence ID" value="KAA3483032.1"/>
    <property type="molecule type" value="Genomic_DNA"/>
</dbReference>
<keyword evidence="1" id="KW-0378">Hydrolase</keyword>
<dbReference type="GO" id="GO:0003676">
    <property type="term" value="F:nucleic acid binding"/>
    <property type="evidence" value="ECO:0007669"/>
    <property type="project" value="InterPro"/>
</dbReference>
<evidence type="ECO:0000313" key="1">
    <source>
        <dbReference type="EMBL" id="KAA3483032.1"/>
    </source>
</evidence>
<dbReference type="Gene3D" id="3.30.420.10">
    <property type="entry name" value="Ribonuclease H-like superfamily/Ribonuclease H"/>
    <property type="match status" value="1"/>
</dbReference>
<dbReference type="GO" id="GO:0008233">
    <property type="term" value="F:peptidase activity"/>
    <property type="evidence" value="ECO:0007669"/>
    <property type="project" value="UniProtKB-KW"/>
</dbReference>
<dbReference type="GO" id="GO:0006508">
    <property type="term" value="P:proteolysis"/>
    <property type="evidence" value="ECO:0007669"/>
    <property type="project" value="UniProtKB-KW"/>
</dbReference>
<dbReference type="PANTHER" id="PTHR45835">
    <property type="entry name" value="YALI0A06105P"/>
    <property type="match status" value="1"/>
</dbReference>
<comment type="caution">
    <text evidence="1">The sequence shown here is derived from an EMBL/GenBank/DDBJ whole genome shotgun (WGS) entry which is preliminary data.</text>
</comment>
<keyword evidence="1" id="KW-0645">Protease</keyword>
<accession>A0A5B6WQE0</accession>
<sequence length="100" mass="11804">MEYQNPSFFLKIFCLTPDFGRKDMLRGYAINFRGSWEEHFPLVEFTYNNSFQLSIRIAPYKALYGDKCRIPLCWTKLGEKKVLCPDLVQETENVVKLVQD</sequence>